<comment type="similarity">
    <text evidence="1">Belongs to the metallo-dependent hydrolases superfamily. Peptidase M19 family.</text>
</comment>
<dbReference type="PROSITE" id="PS51365">
    <property type="entry name" value="RENAL_DIPEPTIDASE_2"/>
    <property type="match status" value="1"/>
</dbReference>
<dbReference type="PANTHER" id="PTHR10443:SF12">
    <property type="entry name" value="DIPEPTIDASE"/>
    <property type="match status" value="1"/>
</dbReference>
<dbReference type="Pfam" id="PF01244">
    <property type="entry name" value="Peptidase_M19"/>
    <property type="match status" value="1"/>
</dbReference>
<keyword evidence="1" id="KW-0479">Metal-binding</keyword>
<dbReference type="EMBL" id="KZ819322">
    <property type="protein sequence ID" value="PWN22794.1"/>
    <property type="molecule type" value="Genomic_DNA"/>
</dbReference>
<dbReference type="GeneID" id="37015775"/>
<comment type="cofactor">
    <cofactor evidence="1">
        <name>Zn(2+)</name>
        <dbReference type="ChEBI" id="CHEBI:29105"/>
    </cofactor>
</comment>
<evidence type="ECO:0000313" key="3">
    <source>
        <dbReference type="Proteomes" id="UP000245942"/>
    </source>
</evidence>
<keyword evidence="1" id="KW-0482">Metalloprotease</keyword>
<keyword evidence="1" id="KW-0732">Signal</keyword>
<dbReference type="RefSeq" id="XP_025349954.1">
    <property type="nucleotide sequence ID" value="XM_025494041.1"/>
</dbReference>
<dbReference type="Proteomes" id="UP000245942">
    <property type="component" value="Unassembled WGS sequence"/>
</dbReference>
<organism evidence="2 3">
    <name type="scientific">Pseudomicrostroma glucosiphilum</name>
    <dbReference type="NCBI Taxonomy" id="1684307"/>
    <lineage>
        <taxon>Eukaryota</taxon>
        <taxon>Fungi</taxon>
        <taxon>Dikarya</taxon>
        <taxon>Basidiomycota</taxon>
        <taxon>Ustilaginomycotina</taxon>
        <taxon>Exobasidiomycetes</taxon>
        <taxon>Microstromatales</taxon>
        <taxon>Microstromatales incertae sedis</taxon>
        <taxon>Pseudomicrostroma</taxon>
    </lineage>
</organism>
<dbReference type="CDD" id="cd01301">
    <property type="entry name" value="rDP_like"/>
    <property type="match status" value="1"/>
</dbReference>
<dbReference type="STRING" id="1684307.A0A316UD79"/>
<dbReference type="Gene3D" id="3.20.20.140">
    <property type="entry name" value="Metal-dependent hydrolases"/>
    <property type="match status" value="1"/>
</dbReference>
<dbReference type="GO" id="GO:0046872">
    <property type="term" value="F:metal ion binding"/>
    <property type="evidence" value="ECO:0007669"/>
    <property type="project" value="UniProtKB-UniRule"/>
</dbReference>
<dbReference type="EC" id="3.4.13.19" evidence="1"/>
<gene>
    <name evidence="2" type="ORF">BCV69DRAFT_296770</name>
</gene>
<reference evidence="2 3" key="1">
    <citation type="journal article" date="2018" name="Mol. Biol. Evol.">
        <title>Broad Genomic Sampling Reveals a Smut Pathogenic Ancestry of the Fungal Clade Ustilaginomycotina.</title>
        <authorList>
            <person name="Kijpornyongpan T."/>
            <person name="Mondo S.J."/>
            <person name="Barry K."/>
            <person name="Sandor L."/>
            <person name="Lee J."/>
            <person name="Lipzen A."/>
            <person name="Pangilinan J."/>
            <person name="LaButti K."/>
            <person name="Hainaut M."/>
            <person name="Henrissat B."/>
            <person name="Grigoriev I.V."/>
            <person name="Spatafora J.W."/>
            <person name="Aime M.C."/>
        </authorList>
    </citation>
    <scope>NUCLEOTIDE SEQUENCE [LARGE SCALE GENOMIC DNA]</scope>
    <source>
        <strain evidence="2 3">MCA 4718</strain>
    </source>
</reference>
<dbReference type="SUPFAM" id="SSF51556">
    <property type="entry name" value="Metallo-dependent hydrolases"/>
    <property type="match status" value="1"/>
</dbReference>
<protein>
    <recommendedName>
        <fullName evidence="1">Dipeptidase</fullName>
        <ecNumber evidence="1">3.4.13.19</ecNumber>
    </recommendedName>
</protein>
<name>A0A316UD79_9BASI</name>
<dbReference type="OrthoDB" id="445695at2759"/>
<feature type="chain" id="PRO_5016193770" description="Dipeptidase" evidence="1">
    <location>
        <begin position="21"/>
        <end position="406"/>
    </location>
</feature>
<evidence type="ECO:0000256" key="1">
    <source>
        <dbReference type="RuleBase" id="RU341113"/>
    </source>
</evidence>
<dbReference type="InterPro" id="IPR032466">
    <property type="entry name" value="Metal_Hydrolase"/>
</dbReference>
<keyword evidence="1" id="KW-0645">Protease</keyword>
<keyword evidence="1" id="KW-0378">Hydrolase</keyword>
<dbReference type="InterPro" id="IPR008257">
    <property type="entry name" value="Pept_M19"/>
</dbReference>
<dbReference type="PANTHER" id="PTHR10443">
    <property type="entry name" value="MICROSOMAL DIPEPTIDASE"/>
    <property type="match status" value="1"/>
</dbReference>
<proteinExistence type="inferred from homology"/>
<sequence length="406" mass="44749">MHLPLLHTLASLLGCSGLYATWKSPPPPEASSTYQQRADALLSKYPVLDGHWDLPIVARFLAGDNLANFTYQDHLWGQVDIPRIKKGRVGGFWSAAYVGCNSSKEGPNFDGPTDEVRDTLEQIDLTRQLAAYFPRDVGLATTPAEHRRNLADGKVSHWIGIEGAHSLGNSLATLRMYAELGVTYVTVTHYCHNVFADSCSPPEPRHGGLSDFGRRLIIEMNRLGVAADLSHTSAATQRQVIELSAAPIFYSHSGAKSVYNHVRNIEEDVLRSLRNRDAVIGIPFVADFVRGSGNSTIDDVLEHIEHIASVIGRNKVALGSDYDGSFEFARGLEDVTTYPKLLARLLERGWSEEEVAGLASENFLRVVEKTQQVGRDLRGKGRGKKLLPDMKAWEGRKDLIPKSPPS</sequence>
<dbReference type="GO" id="GO:0070573">
    <property type="term" value="F:metallodipeptidase activity"/>
    <property type="evidence" value="ECO:0007669"/>
    <property type="project" value="InterPro"/>
</dbReference>
<dbReference type="AlphaFoldDB" id="A0A316UD79"/>
<feature type="signal peptide" evidence="1">
    <location>
        <begin position="1"/>
        <end position="20"/>
    </location>
</feature>
<comment type="catalytic activity">
    <reaction evidence="1">
        <text>an L-aminoacyl-L-amino acid + H2O = 2 an L-alpha-amino acid</text>
        <dbReference type="Rhea" id="RHEA:48940"/>
        <dbReference type="ChEBI" id="CHEBI:15377"/>
        <dbReference type="ChEBI" id="CHEBI:59869"/>
        <dbReference type="ChEBI" id="CHEBI:77460"/>
        <dbReference type="EC" id="3.4.13.19"/>
    </reaction>
</comment>
<keyword evidence="1" id="KW-0224">Dipeptidase</keyword>
<keyword evidence="1" id="KW-0862">Zinc</keyword>
<keyword evidence="3" id="KW-1185">Reference proteome</keyword>
<dbReference type="GO" id="GO:0006508">
    <property type="term" value="P:proteolysis"/>
    <property type="evidence" value="ECO:0007669"/>
    <property type="project" value="UniProtKB-KW"/>
</dbReference>
<evidence type="ECO:0000313" key="2">
    <source>
        <dbReference type="EMBL" id="PWN22794.1"/>
    </source>
</evidence>
<accession>A0A316UD79</accession>